<feature type="transmembrane region" description="Helical" evidence="2">
    <location>
        <begin position="113"/>
        <end position="129"/>
    </location>
</feature>
<evidence type="ECO:0000313" key="3">
    <source>
        <dbReference type="EMBL" id="KAH0861819.1"/>
    </source>
</evidence>
<keyword evidence="2" id="KW-1133">Transmembrane helix</keyword>
<keyword evidence="2" id="KW-0472">Membrane</keyword>
<organism evidence="3 4">
    <name type="scientific">Brassica napus</name>
    <name type="common">Rape</name>
    <dbReference type="NCBI Taxonomy" id="3708"/>
    <lineage>
        <taxon>Eukaryota</taxon>
        <taxon>Viridiplantae</taxon>
        <taxon>Streptophyta</taxon>
        <taxon>Embryophyta</taxon>
        <taxon>Tracheophyta</taxon>
        <taxon>Spermatophyta</taxon>
        <taxon>Magnoliopsida</taxon>
        <taxon>eudicotyledons</taxon>
        <taxon>Gunneridae</taxon>
        <taxon>Pentapetalae</taxon>
        <taxon>rosids</taxon>
        <taxon>malvids</taxon>
        <taxon>Brassicales</taxon>
        <taxon>Brassicaceae</taxon>
        <taxon>Brassiceae</taxon>
        <taxon>Brassica</taxon>
    </lineage>
</organism>
<keyword evidence="4" id="KW-1185">Reference proteome</keyword>
<evidence type="ECO:0000256" key="2">
    <source>
        <dbReference type="SAM" id="Phobius"/>
    </source>
</evidence>
<comment type="caution">
    <text evidence="3">The sequence shown here is derived from an EMBL/GenBank/DDBJ whole genome shotgun (WGS) entry which is preliminary data.</text>
</comment>
<sequence length="130" mass="15665">MSYELARATMEIKPSQPNRPREPWYQSSRIVLERVEARLLRFCESRNVKKDGELMSFDILLVDGKYLMPSMEMIKKLLAIHQWWGFNVTLIIMKMDLLDIFLWKKFKTLEQKLILLNIYIYIYIYINGLI</sequence>
<name>A0ABQ7Y0T6_BRANA</name>
<accession>A0ABQ7Y0T6</accession>
<proteinExistence type="predicted"/>
<evidence type="ECO:0000313" key="4">
    <source>
        <dbReference type="Proteomes" id="UP000824890"/>
    </source>
</evidence>
<keyword evidence="2" id="KW-0812">Transmembrane</keyword>
<gene>
    <name evidence="3" type="ORF">HID58_079030</name>
</gene>
<dbReference type="EMBL" id="JAGKQM010000018">
    <property type="protein sequence ID" value="KAH0861819.1"/>
    <property type="molecule type" value="Genomic_DNA"/>
</dbReference>
<dbReference type="Proteomes" id="UP000824890">
    <property type="component" value="Unassembled WGS sequence"/>
</dbReference>
<protein>
    <submittedName>
        <fullName evidence="3">Uncharacterized protein</fullName>
    </submittedName>
</protein>
<evidence type="ECO:0000256" key="1">
    <source>
        <dbReference type="SAM" id="MobiDB-lite"/>
    </source>
</evidence>
<reference evidence="3 4" key="1">
    <citation type="submission" date="2021-05" db="EMBL/GenBank/DDBJ databases">
        <title>Genome Assembly of Synthetic Allotetraploid Brassica napus Reveals Homoeologous Exchanges between Subgenomes.</title>
        <authorList>
            <person name="Davis J.T."/>
        </authorList>
    </citation>
    <scope>NUCLEOTIDE SEQUENCE [LARGE SCALE GENOMIC DNA]</scope>
    <source>
        <strain evidence="4">cv. Da-Ae</strain>
        <tissue evidence="3">Seedling</tissue>
    </source>
</reference>
<feature type="region of interest" description="Disordered" evidence="1">
    <location>
        <begin position="1"/>
        <end position="20"/>
    </location>
</feature>